<evidence type="ECO:0000256" key="4">
    <source>
        <dbReference type="ARBA" id="ARBA00022833"/>
    </source>
</evidence>
<dbReference type="GO" id="GO:0008270">
    <property type="term" value="F:zinc ion binding"/>
    <property type="evidence" value="ECO:0007669"/>
    <property type="project" value="InterPro"/>
</dbReference>
<dbReference type="PANTHER" id="PTHR18952:SF265">
    <property type="entry name" value="CARBONIC ANHYDRASE"/>
    <property type="match status" value="1"/>
</dbReference>
<comment type="similarity">
    <text evidence="1">Belongs to the alpha-carbonic anhydrase family.</text>
</comment>
<evidence type="ECO:0000313" key="10">
    <source>
        <dbReference type="Proteomes" id="UP000789375"/>
    </source>
</evidence>
<protein>
    <recommendedName>
        <fullName evidence="2">carbonic anhydrase</fullName>
        <ecNumber evidence="2">4.2.1.1</ecNumber>
    </recommendedName>
</protein>
<dbReference type="Pfam" id="PF00194">
    <property type="entry name" value="Carb_anhydrase"/>
    <property type="match status" value="1"/>
</dbReference>
<dbReference type="Gene3D" id="3.10.200.10">
    <property type="entry name" value="Alpha carbonic anhydrase"/>
    <property type="match status" value="1"/>
</dbReference>
<evidence type="ECO:0000256" key="2">
    <source>
        <dbReference type="ARBA" id="ARBA00012925"/>
    </source>
</evidence>
<dbReference type="Proteomes" id="UP000789375">
    <property type="component" value="Unassembled WGS sequence"/>
</dbReference>
<dbReference type="AlphaFoldDB" id="A0A9N9AQ69"/>
<keyword evidence="3" id="KW-0479">Metal-binding</keyword>
<name>A0A9N9AQ69_FUNMO</name>
<dbReference type="EC" id="4.2.1.1" evidence="2"/>
<dbReference type="InterPro" id="IPR023561">
    <property type="entry name" value="Carbonic_anhydrase_a-class"/>
</dbReference>
<dbReference type="InterPro" id="IPR041891">
    <property type="entry name" value="Alpha_CA_prokaryot-like"/>
</dbReference>
<dbReference type="InterPro" id="IPR001148">
    <property type="entry name" value="CA_dom"/>
</dbReference>
<organism evidence="9 10">
    <name type="scientific">Funneliformis mosseae</name>
    <name type="common">Endomycorrhizal fungus</name>
    <name type="synonym">Glomus mosseae</name>
    <dbReference type="NCBI Taxonomy" id="27381"/>
    <lineage>
        <taxon>Eukaryota</taxon>
        <taxon>Fungi</taxon>
        <taxon>Fungi incertae sedis</taxon>
        <taxon>Mucoromycota</taxon>
        <taxon>Glomeromycotina</taxon>
        <taxon>Glomeromycetes</taxon>
        <taxon>Glomerales</taxon>
        <taxon>Glomeraceae</taxon>
        <taxon>Funneliformis</taxon>
    </lineage>
</organism>
<dbReference type="PANTHER" id="PTHR18952">
    <property type="entry name" value="CARBONIC ANHYDRASE"/>
    <property type="match status" value="1"/>
</dbReference>
<sequence>MKVTFLISFILLASSLSVSAAEEKKKLEFGYVGSLGPDNWHLLSEESKICQTGKKQSPIDITSQDLKNLAKPPPAEFKNAKDVESFNNGNTVEIFSGKEGVPLPATIQVDGETYDLQQFHFHTPSEHRVNGKHFDIEQHLVFTTKDEKVSVVAVFYDVGKEESKFMAPIVKDLPKEKDDKKKIKEIDLSGLLTDIQNITAAFTYSGSLTTPPCTEGVTWYVNKDAQVVSLDQFMGLREVTGFNSRFTQLRSNDTTNEKHVKKRSLYKFDRFLK</sequence>
<evidence type="ECO:0000256" key="5">
    <source>
        <dbReference type="ARBA" id="ARBA00023239"/>
    </source>
</evidence>
<feature type="chain" id="PRO_5040166685" description="carbonic anhydrase" evidence="7">
    <location>
        <begin position="21"/>
        <end position="273"/>
    </location>
</feature>
<dbReference type="CDD" id="cd03124">
    <property type="entry name" value="alpha_CA_prokaryotic_like"/>
    <property type="match status" value="1"/>
</dbReference>
<evidence type="ECO:0000259" key="8">
    <source>
        <dbReference type="PROSITE" id="PS51144"/>
    </source>
</evidence>
<dbReference type="InterPro" id="IPR036398">
    <property type="entry name" value="CA_dom_sf"/>
</dbReference>
<evidence type="ECO:0000256" key="1">
    <source>
        <dbReference type="ARBA" id="ARBA00010718"/>
    </source>
</evidence>
<dbReference type="SMART" id="SM01057">
    <property type="entry name" value="Carb_anhydrase"/>
    <property type="match status" value="1"/>
</dbReference>
<evidence type="ECO:0000256" key="6">
    <source>
        <dbReference type="ARBA" id="ARBA00048348"/>
    </source>
</evidence>
<comment type="catalytic activity">
    <reaction evidence="6">
        <text>hydrogencarbonate + H(+) = CO2 + H2O</text>
        <dbReference type="Rhea" id="RHEA:10748"/>
        <dbReference type="ChEBI" id="CHEBI:15377"/>
        <dbReference type="ChEBI" id="CHEBI:15378"/>
        <dbReference type="ChEBI" id="CHEBI:16526"/>
        <dbReference type="ChEBI" id="CHEBI:17544"/>
        <dbReference type="EC" id="4.2.1.1"/>
    </reaction>
</comment>
<dbReference type="GO" id="GO:0004089">
    <property type="term" value="F:carbonate dehydratase activity"/>
    <property type="evidence" value="ECO:0007669"/>
    <property type="project" value="UniProtKB-EC"/>
</dbReference>
<feature type="domain" description="Alpha-carbonic anhydrase" evidence="8">
    <location>
        <begin position="27"/>
        <end position="269"/>
    </location>
</feature>
<dbReference type="SUPFAM" id="SSF51069">
    <property type="entry name" value="Carbonic anhydrase"/>
    <property type="match status" value="1"/>
</dbReference>
<proteinExistence type="inferred from homology"/>
<comment type="caution">
    <text evidence="9">The sequence shown here is derived from an EMBL/GenBank/DDBJ whole genome shotgun (WGS) entry which is preliminary data.</text>
</comment>
<evidence type="ECO:0000256" key="3">
    <source>
        <dbReference type="ARBA" id="ARBA00022723"/>
    </source>
</evidence>
<accession>A0A9N9AQ69</accession>
<keyword evidence="10" id="KW-1185">Reference proteome</keyword>
<dbReference type="EMBL" id="CAJVPP010001132">
    <property type="protein sequence ID" value="CAG8536138.1"/>
    <property type="molecule type" value="Genomic_DNA"/>
</dbReference>
<gene>
    <name evidence="9" type="ORF">FMOSSE_LOCUS5750</name>
</gene>
<reference evidence="9" key="1">
    <citation type="submission" date="2021-06" db="EMBL/GenBank/DDBJ databases">
        <authorList>
            <person name="Kallberg Y."/>
            <person name="Tangrot J."/>
            <person name="Rosling A."/>
        </authorList>
    </citation>
    <scope>NUCLEOTIDE SEQUENCE</scope>
    <source>
        <strain evidence="9">87-6 pot B 2015</strain>
    </source>
</reference>
<keyword evidence="5" id="KW-0456">Lyase</keyword>
<dbReference type="PROSITE" id="PS51144">
    <property type="entry name" value="ALPHA_CA_2"/>
    <property type="match status" value="1"/>
</dbReference>
<feature type="signal peptide" evidence="7">
    <location>
        <begin position="1"/>
        <end position="20"/>
    </location>
</feature>
<evidence type="ECO:0000313" key="9">
    <source>
        <dbReference type="EMBL" id="CAG8536138.1"/>
    </source>
</evidence>
<keyword evidence="7" id="KW-0732">Signal</keyword>
<evidence type="ECO:0000256" key="7">
    <source>
        <dbReference type="SAM" id="SignalP"/>
    </source>
</evidence>
<keyword evidence="4" id="KW-0862">Zinc</keyword>